<evidence type="ECO:0000313" key="2">
    <source>
        <dbReference type="Proteomes" id="UP000219020"/>
    </source>
</evidence>
<dbReference type="RefSeq" id="WP_223823887.1">
    <property type="nucleotide sequence ID" value="NZ_RPGG01000039.1"/>
</dbReference>
<evidence type="ECO:0000313" key="1">
    <source>
        <dbReference type="EMBL" id="PCS22213.1"/>
    </source>
</evidence>
<name>A0A2A5T216_9GAMM</name>
<accession>A0A2A5T216</accession>
<dbReference type="EMBL" id="NBYY01000024">
    <property type="protein sequence ID" value="PCS22213.1"/>
    <property type="molecule type" value="Genomic_DNA"/>
</dbReference>
<reference evidence="2" key="1">
    <citation type="submission" date="2017-04" db="EMBL/GenBank/DDBJ databases">
        <title>Genome evolution of the luminous symbionts of deep sea anglerfish.</title>
        <authorList>
            <person name="Hendry T.A."/>
        </authorList>
    </citation>
    <scope>NUCLEOTIDE SEQUENCE [LARGE SCALE GENOMIC DNA]</scope>
</reference>
<organism evidence="1 2">
    <name type="scientific">Candidatus Enterovibrio escicola</name>
    <dbReference type="NCBI Taxonomy" id="1927127"/>
    <lineage>
        <taxon>Bacteria</taxon>
        <taxon>Pseudomonadati</taxon>
        <taxon>Pseudomonadota</taxon>
        <taxon>Gammaproteobacteria</taxon>
        <taxon>Vibrionales</taxon>
        <taxon>Vibrionaceae</taxon>
        <taxon>Enterovibrio</taxon>
    </lineage>
</organism>
<gene>
    <name evidence="1" type="ORF">BTN49_2167</name>
</gene>
<dbReference type="Proteomes" id="UP000219020">
    <property type="component" value="Unassembled WGS sequence"/>
</dbReference>
<sequence>MTIAERSKLFALKKQAYYHELSVGNKGKYIPNFSHSGTGNLNLRDHKDNQVPSFLS</sequence>
<comment type="caution">
    <text evidence="1">The sequence shown here is derived from an EMBL/GenBank/DDBJ whole genome shotgun (WGS) entry which is preliminary data.</text>
</comment>
<proteinExistence type="predicted"/>
<keyword evidence="2" id="KW-1185">Reference proteome</keyword>
<protein>
    <submittedName>
        <fullName evidence="1">Uncharacterized protein</fullName>
    </submittedName>
</protein>
<dbReference type="AlphaFoldDB" id="A0A2A5T216"/>